<evidence type="ECO:0000259" key="4">
    <source>
        <dbReference type="PROSITE" id="PS51118"/>
    </source>
</evidence>
<dbReference type="PANTHER" id="PTHR33204">
    <property type="entry name" value="TRANSCRIPTIONAL REGULATOR, MARR FAMILY"/>
    <property type="match status" value="1"/>
</dbReference>
<evidence type="ECO:0000313" key="6">
    <source>
        <dbReference type="Proteomes" id="UP001201873"/>
    </source>
</evidence>
<sequence length="147" mass="16115">MGYASVVDHTSHDSGPRPLVASSGLPADVYSAGCPTRDVLDHLASKWTILIIDALGAGTYRFAQLRRTVDGISEKMLAQTLRRLERDGLLTRTVYPEVPPRTEYALTPLGRSISAPVASLRIWAERNINDVLAARGAYESKSSHQQR</sequence>
<comment type="caution">
    <text evidence="5">The sequence shown here is derived from an EMBL/GenBank/DDBJ whole genome shotgun (WGS) entry which is preliminary data.</text>
</comment>
<dbReference type="PROSITE" id="PS51118">
    <property type="entry name" value="HTH_HXLR"/>
    <property type="match status" value="1"/>
</dbReference>
<dbReference type="InterPro" id="IPR002577">
    <property type="entry name" value="HTH_HxlR"/>
</dbReference>
<accession>A0ABT0K4F1</accession>
<name>A0ABT0K4F1_9ACTN</name>
<proteinExistence type="predicted"/>
<dbReference type="PANTHER" id="PTHR33204:SF37">
    <property type="entry name" value="HTH-TYPE TRANSCRIPTIONAL REGULATOR YODB"/>
    <property type="match status" value="1"/>
</dbReference>
<dbReference type="InterPro" id="IPR036388">
    <property type="entry name" value="WH-like_DNA-bd_sf"/>
</dbReference>
<protein>
    <submittedName>
        <fullName evidence="5">Helix-turn-helix transcriptional regulator</fullName>
    </submittedName>
</protein>
<evidence type="ECO:0000256" key="2">
    <source>
        <dbReference type="ARBA" id="ARBA00023125"/>
    </source>
</evidence>
<evidence type="ECO:0000256" key="1">
    <source>
        <dbReference type="ARBA" id="ARBA00023015"/>
    </source>
</evidence>
<organism evidence="5 6">
    <name type="scientific">Frankia umida</name>
    <dbReference type="NCBI Taxonomy" id="573489"/>
    <lineage>
        <taxon>Bacteria</taxon>
        <taxon>Bacillati</taxon>
        <taxon>Actinomycetota</taxon>
        <taxon>Actinomycetes</taxon>
        <taxon>Frankiales</taxon>
        <taxon>Frankiaceae</taxon>
        <taxon>Frankia</taxon>
    </lineage>
</organism>
<keyword evidence="2" id="KW-0238">DNA-binding</keyword>
<keyword evidence="6" id="KW-1185">Reference proteome</keyword>
<dbReference type="SUPFAM" id="SSF46785">
    <property type="entry name" value="Winged helix' DNA-binding domain"/>
    <property type="match status" value="1"/>
</dbReference>
<keyword evidence="1" id="KW-0805">Transcription regulation</keyword>
<evidence type="ECO:0000256" key="3">
    <source>
        <dbReference type="ARBA" id="ARBA00023163"/>
    </source>
</evidence>
<dbReference type="Proteomes" id="UP001201873">
    <property type="component" value="Unassembled WGS sequence"/>
</dbReference>
<gene>
    <name evidence="5" type="ORF">MXD59_23385</name>
</gene>
<reference evidence="5 6" key="1">
    <citation type="submission" date="2022-04" db="EMBL/GenBank/DDBJ databases">
        <title>Genome diversity in the genus Frankia.</title>
        <authorList>
            <person name="Carlos-Shanley C."/>
            <person name="Hahn D."/>
        </authorList>
    </citation>
    <scope>NUCLEOTIDE SEQUENCE [LARGE SCALE GENOMIC DNA]</scope>
    <source>
        <strain evidence="5 6">Ag45/Mut15</strain>
    </source>
</reference>
<dbReference type="Gene3D" id="1.10.10.10">
    <property type="entry name" value="Winged helix-like DNA-binding domain superfamily/Winged helix DNA-binding domain"/>
    <property type="match status" value="1"/>
</dbReference>
<dbReference type="Pfam" id="PF01638">
    <property type="entry name" value="HxlR"/>
    <property type="match status" value="1"/>
</dbReference>
<keyword evidence="3" id="KW-0804">Transcription</keyword>
<dbReference type="EMBL" id="JALKFT010000041">
    <property type="protein sequence ID" value="MCK9878670.1"/>
    <property type="molecule type" value="Genomic_DNA"/>
</dbReference>
<evidence type="ECO:0000313" key="5">
    <source>
        <dbReference type="EMBL" id="MCK9878670.1"/>
    </source>
</evidence>
<feature type="domain" description="HTH hxlR-type" evidence="4">
    <location>
        <begin position="34"/>
        <end position="132"/>
    </location>
</feature>
<dbReference type="InterPro" id="IPR036390">
    <property type="entry name" value="WH_DNA-bd_sf"/>
</dbReference>